<dbReference type="InterPro" id="IPR003018">
    <property type="entry name" value="GAF"/>
</dbReference>
<dbReference type="Pfam" id="PF08448">
    <property type="entry name" value="PAS_4"/>
    <property type="match status" value="1"/>
</dbReference>
<gene>
    <name evidence="10" type="ORF">NF685_06575</name>
</gene>
<evidence type="ECO:0000256" key="6">
    <source>
        <dbReference type="ARBA" id="ARBA00022777"/>
    </source>
</evidence>
<name>A0ABT1CFQ4_9PROT</name>
<proteinExistence type="predicted"/>
<evidence type="ECO:0000256" key="3">
    <source>
        <dbReference type="ARBA" id="ARBA00022553"/>
    </source>
</evidence>
<evidence type="ECO:0000259" key="9">
    <source>
        <dbReference type="SMART" id="SM00911"/>
    </source>
</evidence>
<dbReference type="Pfam" id="PF07536">
    <property type="entry name" value="HWE_HK"/>
    <property type="match status" value="1"/>
</dbReference>
<feature type="domain" description="GAF" evidence="8">
    <location>
        <begin position="24"/>
        <end position="164"/>
    </location>
</feature>
<dbReference type="InterPro" id="IPR011102">
    <property type="entry name" value="Sig_transdc_His_kinase_HWE"/>
</dbReference>
<dbReference type="InterPro" id="IPR029016">
    <property type="entry name" value="GAF-like_dom_sf"/>
</dbReference>
<keyword evidence="6" id="KW-0418">Kinase</keyword>
<sequence length="648" mass="72160">MDHDKTDSTTTSHGLRAYDILDTPPERGYDDLVALASQICETQSGVVSLIDRDRQWFKARKGIALCQTDLDNAICMMVVNEDRIIEIDDLADDPRTAHNPLVLEDPKLRFYAGVPLRTPFGTIGALAVFDPAPRPGGLAPVQRLTLEKLARLVVDLLELRRQSLAHDTARMHWRSLFESMNEAFFLAEIERDEQGIVRGWHYREVNPAWAAHVGIEVSDVIGRSCHEVFLDLEPYWIDLARRAVEENRPVSFTQSVRALDRWYEGTFYPVGADMFSATFREVTARITAEKRQSGLVALGDVLRDERDIATMISRSMAVIGEAFGADRATYGELDHDIETLRVAEGWALGDMPPIQGLYRFDDYGRLRETLLAGEALVITDILTDPRTAGDSAGWLALKARGVINIPVRDDGRNVALMLVHFSTPHVWTDEEIHWLHNAADRLEVAIARRRADDFQAVINGEIAHRLRNTLAMVQAVARMTLRDALSKDEANRFYERLQSLGRAHDLLHAGNQRAAHLGELVGNILGDASVIDRCRLSGPVIRLGSRAAMSTALLIHEMTTNACKHGALSAPDGAVKICWEIDDQGPTHELVLHWTERNGPITTPPIRGGFGSRLISFGLIGTGGVVLRYEPEGLSASFRADLEKIMRT</sequence>
<dbReference type="Proteomes" id="UP001523401">
    <property type="component" value="Unassembled WGS sequence"/>
</dbReference>
<dbReference type="InterPro" id="IPR035965">
    <property type="entry name" value="PAS-like_dom_sf"/>
</dbReference>
<evidence type="ECO:0000256" key="1">
    <source>
        <dbReference type="ARBA" id="ARBA00000085"/>
    </source>
</evidence>
<evidence type="ECO:0000313" key="11">
    <source>
        <dbReference type="Proteomes" id="UP001523401"/>
    </source>
</evidence>
<reference evidence="10 11" key="1">
    <citation type="submission" date="2022-06" db="EMBL/GenBank/DDBJ databases">
        <title>Whole-genome of Asaia lannensis strain LMG 27011T.</title>
        <authorList>
            <person name="Sombolestani A."/>
        </authorList>
    </citation>
    <scope>NUCLEOTIDE SEQUENCE [LARGE SCALE GENOMIC DNA]</scope>
    <source>
        <strain evidence="10 11">NBRC 102526</strain>
    </source>
</reference>
<dbReference type="EMBL" id="JAMXQU010000003">
    <property type="protein sequence ID" value="MCO6159693.1"/>
    <property type="molecule type" value="Genomic_DNA"/>
</dbReference>
<comment type="catalytic activity">
    <reaction evidence="1">
        <text>ATP + protein L-histidine = ADP + protein N-phospho-L-histidine.</text>
        <dbReference type="EC" id="2.7.13.3"/>
    </reaction>
</comment>
<keyword evidence="5" id="KW-0547">Nucleotide-binding</keyword>
<dbReference type="Gene3D" id="3.30.450.40">
    <property type="match status" value="2"/>
</dbReference>
<dbReference type="PANTHER" id="PTHR43102:SF2">
    <property type="entry name" value="GAF DOMAIN-CONTAINING PROTEIN"/>
    <property type="match status" value="1"/>
</dbReference>
<dbReference type="SUPFAM" id="SSF55785">
    <property type="entry name" value="PYP-like sensor domain (PAS domain)"/>
    <property type="match status" value="1"/>
</dbReference>
<feature type="domain" description="Signal transduction histidine kinase HWE region" evidence="9">
    <location>
        <begin position="461"/>
        <end position="540"/>
    </location>
</feature>
<dbReference type="PANTHER" id="PTHR43102">
    <property type="entry name" value="SLR1143 PROTEIN"/>
    <property type="match status" value="1"/>
</dbReference>
<organism evidence="10 11">
    <name type="scientific">Asaia lannensis NBRC 102526</name>
    <dbReference type="NCBI Taxonomy" id="1307926"/>
    <lineage>
        <taxon>Bacteria</taxon>
        <taxon>Pseudomonadati</taxon>
        <taxon>Pseudomonadota</taxon>
        <taxon>Alphaproteobacteria</taxon>
        <taxon>Acetobacterales</taxon>
        <taxon>Acetobacteraceae</taxon>
        <taxon>Asaia</taxon>
    </lineage>
</organism>
<dbReference type="SMART" id="SM00911">
    <property type="entry name" value="HWE_HK"/>
    <property type="match status" value="1"/>
</dbReference>
<keyword evidence="4" id="KW-0808">Transferase</keyword>
<evidence type="ECO:0000313" key="10">
    <source>
        <dbReference type="EMBL" id="MCO6159693.1"/>
    </source>
</evidence>
<evidence type="ECO:0000256" key="7">
    <source>
        <dbReference type="ARBA" id="ARBA00022840"/>
    </source>
</evidence>
<comment type="caution">
    <text evidence="10">The sequence shown here is derived from an EMBL/GenBank/DDBJ whole genome shotgun (WGS) entry which is preliminary data.</text>
</comment>
<evidence type="ECO:0000256" key="4">
    <source>
        <dbReference type="ARBA" id="ARBA00022679"/>
    </source>
</evidence>
<accession>A0ABT1CFQ4</accession>
<dbReference type="SMART" id="SM00065">
    <property type="entry name" value="GAF"/>
    <property type="match status" value="2"/>
</dbReference>
<dbReference type="Gene3D" id="3.30.450.20">
    <property type="entry name" value="PAS domain"/>
    <property type="match status" value="1"/>
</dbReference>
<keyword evidence="7" id="KW-0067">ATP-binding</keyword>
<protein>
    <recommendedName>
        <fullName evidence="2">histidine kinase</fullName>
        <ecNumber evidence="2">2.7.13.3</ecNumber>
    </recommendedName>
</protein>
<evidence type="ECO:0000256" key="2">
    <source>
        <dbReference type="ARBA" id="ARBA00012438"/>
    </source>
</evidence>
<evidence type="ECO:0000259" key="8">
    <source>
        <dbReference type="SMART" id="SM00065"/>
    </source>
</evidence>
<evidence type="ECO:0000256" key="5">
    <source>
        <dbReference type="ARBA" id="ARBA00022741"/>
    </source>
</evidence>
<dbReference type="InterPro" id="IPR013656">
    <property type="entry name" value="PAS_4"/>
</dbReference>
<keyword evidence="3" id="KW-0597">Phosphoprotein</keyword>
<keyword evidence="11" id="KW-1185">Reference proteome</keyword>
<dbReference type="Pfam" id="PF01590">
    <property type="entry name" value="GAF"/>
    <property type="match status" value="2"/>
</dbReference>
<dbReference type="EC" id="2.7.13.3" evidence="2"/>
<dbReference type="RefSeq" id="WP_252849037.1">
    <property type="nucleotide sequence ID" value="NZ_BAPW01000026.1"/>
</dbReference>
<dbReference type="SUPFAM" id="SSF55781">
    <property type="entry name" value="GAF domain-like"/>
    <property type="match status" value="2"/>
</dbReference>
<feature type="domain" description="GAF" evidence="8">
    <location>
        <begin position="307"/>
        <end position="456"/>
    </location>
</feature>